<accession>A0A8C7A4K0</accession>
<dbReference type="Ensembl" id="ENSNVIT00000001884.1">
    <property type="protein sequence ID" value="ENSNVIP00000001624.1"/>
    <property type="gene ID" value="ENSNVIG00000001330.1"/>
</dbReference>
<evidence type="ECO:0000256" key="1">
    <source>
        <dbReference type="SAM" id="Phobius"/>
    </source>
</evidence>
<keyword evidence="1" id="KW-0472">Membrane</keyword>
<name>A0A8C7A4K0_NEOVI</name>
<evidence type="ECO:0000313" key="3">
    <source>
        <dbReference type="Proteomes" id="UP000694425"/>
    </source>
</evidence>
<sequence length="102" mass="10962">MKTSPHSLHLWSSFPAGVFLWVTITCLQCFHWAGDCLSLSNLGFLCCCSKVPSTSEVASNVEVLEVSFSENTCDSTSVMSGCNSDPLSLDSGLKTVDLNFSC</sequence>
<keyword evidence="3" id="KW-1185">Reference proteome</keyword>
<organism evidence="2 3">
    <name type="scientific">Neovison vison</name>
    <name type="common">American mink</name>
    <name type="synonym">Mustela vison</name>
    <dbReference type="NCBI Taxonomy" id="452646"/>
    <lineage>
        <taxon>Eukaryota</taxon>
        <taxon>Metazoa</taxon>
        <taxon>Chordata</taxon>
        <taxon>Craniata</taxon>
        <taxon>Vertebrata</taxon>
        <taxon>Euteleostomi</taxon>
        <taxon>Mammalia</taxon>
        <taxon>Eutheria</taxon>
        <taxon>Laurasiatheria</taxon>
        <taxon>Carnivora</taxon>
        <taxon>Caniformia</taxon>
        <taxon>Musteloidea</taxon>
        <taxon>Mustelidae</taxon>
        <taxon>Mustelinae</taxon>
        <taxon>Neogale</taxon>
    </lineage>
</organism>
<feature type="transmembrane region" description="Helical" evidence="1">
    <location>
        <begin position="12"/>
        <end position="33"/>
    </location>
</feature>
<keyword evidence="1" id="KW-1133">Transmembrane helix</keyword>
<keyword evidence="1" id="KW-0812">Transmembrane</keyword>
<dbReference type="GeneTree" id="ENSGT00910000147508"/>
<evidence type="ECO:0000313" key="2">
    <source>
        <dbReference type="Ensembl" id="ENSNVIP00000001624.1"/>
    </source>
</evidence>
<dbReference type="AlphaFoldDB" id="A0A8C7A4K0"/>
<protein>
    <submittedName>
        <fullName evidence="2">Uncharacterized protein</fullName>
    </submittedName>
</protein>
<reference evidence="2" key="1">
    <citation type="submission" date="2025-08" db="UniProtKB">
        <authorList>
            <consortium name="Ensembl"/>
        </authorList>
    </citation>
    <scope>IDENTIFICATION</scope>
</reference>
<dbReference type="Proteomes" id="UP000694425">
    <property type="component" value="Unplaced"/>
</dbReference>
<reference evidence="2" key="2">
    <citation type="submission" date="2025-09" db="UniProtKB">
        <authorList>
            <consortium name="Ensembl"/>
        </authorList>
    </citation>
    <scope>IDENTIFICATION</scope>
</reference>
<proteinExistence type="predicted"/>